<protein>
    <submittedName>
        <fullName evidence="1">Uncharacterized protein</fullName>
    </submittedName>
</protein>
<sequence length="313" mass="35762">MSDQVEALFEYCMRDWLSAANMLHSLVLDSALRMIRFLESWVSHINLCNMLSEICLLRNILFICEKYVHPDSYKPVENPFVIIAVSIMKNANIAKLLPKCDIVHSYYYYTDCFTYFQKLFTLSVLMVKKHHVLVMKEDKHKPILVTFADCCLHIPLQIHWQPSGDPGVEPLIRNEFDDDPFPSTILKSLSCHCISSIYEGKTQKTALEHILKHLKSAANKLLEHKANCIENYSRGHSVVTNLVSIYHCSILECHQWNEVLEVVASASKNLGAINGLSAKWLEKQLAVLQLIFTRSALKLSSHSHRMVASGGYR</sequence>
<dbReference type="AlphaFoldDB" id="A0A0V1DED9"/>
<dbReference type="OrthoDB" id="10267816at2759"/>
<gene>
    <name evidence="1" type="ORF">T03_3135</name>
</gene>
<keyword evidence="2" id="KW-1185">Reference proteome</keyword>
<name>A0A0V1DED9_TRIBR</name>
<dbReference type="Proteomes" id="UP000054653">
    <property type="component" value="Unassembled WGS sequence"/>
</dbReference>
<accession>A0A0V1DED9</accession>
<evidence type="ECO:0000313" key="2">
    <source>
        <dbReference type="Proteomes" id="UP000054653"/>
    </source>
</evidence>
<comment type="caution">
    <text evidence="1">The sequence shown here is derived from an EMBL/GenBank/DDBJ whole genome shotgun (WGS) entry which is preliminary data.</text>
</comment>
<evidence type="ECO:0000313" key="1">
    <source>
        <dbReference type="EMBL" id="KRY59686.1"/>
    </source>
</evidence>
<proteinExistence type="predicted"/>
<dbReference type="EMBL" id="JYDI01000010">
    <property type="protein sequence ID" value="KRY59686.1"/>
    <property type="molecule type" value="Genomic_DNA"/>
</dbReference>
<organism evidence="1 2">
    <name type="scientific">Trichinella britovi</name>
    <name type="common">Parasitic roundworm</name>
    <dbReference type="NCBI Taxonomy" id="45882"/>
    <lineage>
        <taxon>Eukaryota</taxon>
        <taxon>Metazoa</taxon>
        <taxon>Ecdysozoa</taxon>
        <taxon>Nematoda</taxon>
        <taxon>Enoplea</taxon>
        <taxon>Dorylaimia</taxon>
        <taxon>Trichinellida</taxon>
        <taxon>Trichinellidae</taxon>
        <taxon>Trichinella</taxon>
    </lineage>
</organism>
<reference evidence="1 2" key="1">
    <citation type="submission" date="2015-01" db="EMBL/GenBank/DDBJ databases">
        <title>Evolution of Trichinella species and genotypes.</title>
        <authorList>
            <person name="Korhonen P.K."/>
            <person name="Edoardo P."/>
            <person name="Giuseppe L.R."/>
            <person name="Gasser R.B."/>
        </authorList>
    </citation>
    <scope>NUCLEOTIDE SEQUENCE [LARGE SCALE GENOMIC DNA]</scope>
    <source>
        <strain evidence="1">ISS120</strain>
    </source>
</reference>